<evidence type="ECO:0000259" key="3">
    <source>
        <dbReference type="Pfam" id="PF12804"/>
    </source>
</evidence>
<feature type="compositionally biased region" description="Gly residues" evidence="2">
    <location>
        <begin position="238"/>
        <end position="253"/>
    </location>
</feature>
<gene>
    <name evidence="4" type="ORF">NCCP1664_24260</name>
</gene>
<reference evidence="4 5" key="1">
    <citation type="submission" date="2019-09" db="EMBL/GenBank/DDBJ databases">
        <title>Arthrobacter zafarii sp. nov., a moderately thermotolerant and halotolerant actinobacterium isolated from Cholistan desert soil of Pakistan.</title>
        <authorList>
            <person name="Amin A."/>
            <person name="Ahmed I."/>
            <person name="Khalid N."/>
            <person name="Schumann P."/>
            <person name="Busse H.J."/>
            <person name="Khan I.U."/>
            <person name="Li S."/>
            <person name="Li W.J."/>
        </authorList>
    </citation>
    <scope>NUCLEOTIDE SEQUENCE [LARGE SCALE GENOMIC DNA]</scope>
    <source>
        <strain evidence="4 5">NCCP-1664</strain>
    </source>
</reference>
<evidence type="ECO:0000313" key="5">
    <source>
        <dbReference type="Proteomes" id="UP000325307"/>
    </source>
</evidence>
<dbReference type="InterPro" id="IPR025877">
    <property type="entry name" value="MobA-like_NTP_Trfase"/>
</dbReference>
<dbReference type="PANTHER" id="PTHR19136:SF81">
    <property type="entry name" value="MOLYBDENUM COFACTOR GUANYLYLTRANSFERASE"/>
    <property type="match status" value="1"/>
</dbReference>
<dbReference type="AlphaFoldDB" id="A0A5A7NV86"/>
<dbReference type="PANTHER" id="PTHR19136">
    <property type="entry name" value="MOLYBDENUM COFACTOR GUANYLYLTRANSFERASE"/>
    <property type="match status" value="1"/>
</dbReference>
<evidence type="ECO:0000313" key="4">
    <source>
        <dbReference type="EMBL" id="GER23931.1"/>
    </source>
</evidence>
<name>A0A5A7NV86_9MICC</name>
<sequence length="253" mass="25213">MNFDAVVVAGGRGSRLGGEPKPLLVHHGKTLLEHSLEALAEAARIAVVGPPELSAAVSRFAAAADPRQLILLTREHPAFGGPAAAVAAGLHALAEDTGAANASGESDDPEPEARGESPLTVILAADLLDPGPAVGGVVAAARSGFDPGSAWVPVDATGRLQPLSCAVATDALRAAVEAAEAGPGGLAHSSMMLLLAKVHIVRLALDGVEFNDVDTWADAGRHGIGRPERNKRPADGTASGGTRGGTAGTGTVG</sequence>
<dbReference type="Pfam" id="PF12804">
    <property type="entry name" value="NTP_transf_3"/>
    <property type="match status" value="1"/>
</dbReference>
<organism evidence="4 5">
    <name type="scientific">Zafaria cholistanensis</name>
    <dbReference type="NCBI Taxonomy" id="1682741"/>
    <lineage>
        <taxon>Bacteria</taxon>
        <taxon>Bacillati</taxon>
        <taxon>Actinomycetota</taxon>
        <taxon>Actinomycetes</taxon>
        <taxon>Micrococcales</taxon>
        <taxon>Micrococcaceae</taxon>
        <taxon>Zafaria</taxon>
    </lineage>
</organism>
<dbReference type="OrthoDB" id="4408226at2"/>
<dbReference type="RefSeq" id="WP_149957539.1">
    <property type="nucleotide sequence ID" value="NZ_BKDJ01000014.1"/>
</dbReference>
<dbReference type="Proteomes" id="UP000325307">
    <property type="component" value="Unassembled WGS sequence"/>
</dbReference>
<protein>
    <recommendedName>
        <fullName evidence="3">MobA-like NTP transferase domain-containing protein</fullName>
    </recommendedName>
</protein>
<keyword evidence="1" id="KW-0808">Transferase</keyword>
<evidence type="ECO:0000256" key="2">
    <source>
        <dbReference type="SAM" id="MobiDB-lite"/>
    </source>
</evidence>
<proteinExistence type="predicted"/>
<dbReference type="Gene3D" id="3.90.550.10">
    <property type="entry name" value="Spore Coat Polysaccharide Biosynthesis Protein SpsA, Chain A"/>
    <property type="match status" value="1"/>
</dbReference>
<dbReference type="SUPFAM" id="SSF53448">
    <property type="entry name" value="Nucleotide-diphospho-sugar transferases"/>
    <property type="match status" value="1"/>
</dbReference>
<feature type="region of interest" description="Disordered" evidence="2">
    <location>
        <begin position="219"/>
        <end position="253"/>
    </location>
</feature>
<keyword evidence="5" id="KW-1185">Reference proteome</keyword>
<dbReference type="InterPro" id="IPR029044">
    <property type="entry name" value="Nucleotide-diphossugar_trans"/>
</dbReference>
<dbReference type="GO" id="GO:0016779">
    <property type="term" value="F:nucleotidyltransferase activity"/>
    <property type="evidence" value="ECO:0007669"/>
    <property type="project" value="UniProtKB-ARBA"/>
</dbReference>
<feature type="domain" description="MobA-like NTP transferase" evidence="3">
    <location>
        <begin position="5"/>
        <end position="181"/>
    </location>
</feature>
<feature type="compositionally biased region" description="Basic and acidic residues" evidence="2">
    <location>
        <begin position="219"/>
        <end position="234"/>
    </location>
</feature>
<comment type="caution">
    <text evidence="4">The sequence shown here is derived from an EMBL/GenBank/DDBJ whole genome shotgun (WGS) entry which is preliminary data.</text>
</comment>
<evidence type="ECO:0000256" key="1">
    <source>
        <dbReference type="ARBA" id="ARBA00022679"/>
    </source>
</evidence>
<dbReference type="EMBL" id="BKDJ01000014">
    <property type="protein sequence ID" value="GER23931.1"/>
    <property type="molecule type" value="Genomic_DNA"/>
</dbReference>
<accession>A0A5A7NV86</accession>